<evidence type="ECO:0000256" key="10">
    <source>
        <dbReference type="RuleBase" id="RU003682"/>
    </source>
</evidence>
<dbReference type="EC" id="1.14.11.15" evidence="9"/>
<dbReference type="OMA" id="NSRFRCA"/>
<comment type="pathway">
    <text evidence="2">Hormone biosynthesis.</text>
</comment>
<comment type="similarity">
    <text evidence="8">Belongs to the iron/ascorbate-dependent oxidoreductase family. GA3OX subfamily.</text>
</comment>
<keyword evidence="5 10" id="KW-0560">Oxidoreductase</keyword>
<reference evidence="12" key="1">
    <citation type="journal article" date="2016" name="Nat. Genet.">
        <title>A high-quality carrot genome assembly provides new insights into carotenoid accumulation and asterid genome evolution.</title>
        <authorList>
            <person name="Iorizzo M."/>
            <person name="Ellison S."/>
            <person name="Senalik D."/>
            <person name="Zeng P."/>
            <person name="Satapoomin P."/>
            <person name="Huang J."/>
            <person name="Bowman M."/>
            <person name="Iovene M."/>
            <person name="Sanseverino W."/>
            <person name="Cavagnaro P."/>
            <person name="Yildiz M."/>
            <person name="Macko-Podgorni A."/>
            <person name="Moranska E."/>
            <person name="Grzebelus E."/>
            <person name="Grzebelus D."/>
            <person name="Ashrafi H."/>
            <person name="Zheng Z."/>
            <person name="Cheng S."/>
            <person name="Spooner D."/>
            <person name="Van Deynze A."/>
            <person name="Simon P."/>
        </authorList>
    </citation>
    <scope>NUCLEOTIDE SEQUENCE</scope>
    <source>
        <tissue evidence="12">Leaf</tissue>
    </source>
</reference>
<evidence type="ECO:0000256" key="8">
    <source>
        <dbReference type="ARBA" id="ARBA00061560"/>
    </source>
</evidence>
<dbReference type="Gramene" id="KZM89767">
    <property type="protein sequence ID" value="KZM89767"/>
    <property type="gene ID" value="DCAR_022870"/>
</dbReference>
<accession>A0A164V3N9</accession>
<dbReference type="Pfam" id="PF14226">
    <property type="entry name" value="DIOX_N"/>
    <property type="match status" value="1"/>
</dbReference>
<proteinExistence type="inferred from homology"/>
<dbReference type="FunFam" id="2.60.120.330:FF:000013">
    <property type="entry name" value="Gibberellin 3-beta-dioxygenase 1"/>
    <property type="match status" value="1"/>
</dbReference>
<evidence type="ECO:0000313" key="12">
    <source>
        <dbReference type="EMBL" id="WOH03767.1"/>
    </source>
</evidence>
<dbReference type="PANTHER" id="PTHR47990">
    <property type="entry name" value="2-OXOGLUTARATE (2OG) AND FE(II)-DEPENDENT OXYGENASE SUPERFAMILY PROTEIN-RELATED"/>
    <property type="match status" value="1"/>
</dbReference>
<dbReference type="Pfam" id="PF03171">
    <property type="entry name" value="2OG-FeII_Oxy"/>
    <property type="match status" value="1"/>
</dbReference>
<dbReference type="AlphaFoldDB" id="A0A164V3N9"/>
<dbReference type="OrthoDB" id="288590at2759"/>
<reference evidence="12" key="2">
    <citation type="submission" date="2022-03" db="EMBL/GenBank/DDBJ databases">
        <title>Draft title - Genomic analysis of global carrot germplasm unveils the trajectory of domestication and the origin of high carotenoid orange carrot.</title>
        <authorList>
            <person name="Iorizzo M."/>
            <person name="Ellison S."/>
            <person name="Senalik D."/>
            <person name="Macko-Podgorni A."/>
            <person name="Grzebelus D."/>
            <person name="Bostan H."/>
            <person name="Rolling W."/>
            <person name="Curaba J."/>
            <person name="Simon P."/>
        </authorList>
    </citation>
    <scope>NUCLEOTIDE SEQUENCE</scope>
    <source>
        <tissue evidence="12">Leaf</tissue>
    </source>
</reference>
<keyword evidence="4" id="KW-0223">Dioxygenase</keyword>
<dbReference type="InterPro" id="IPR026992">
    <property type="entry name" value="DIOX_N"/>
</dbReference>
<evidence type="ECO:0000259" key="11">
    <source>
        <dbReference type="PROSITE" id="PS51471"/>
    </source>
</evidence>
<evidence type="ECO:0000256" key="5">
    <source>
        <dbReference type="ARBA" id="ARBA00023002"/>
    </source>
</evidence>
<dbReference type="GO" id="GO:0016707">
    <property type="term" value="F:gibberellin 3-beta-dioxygenase activity"/>
    <property type="evidence" value="ECO:0007669"/>
    <property type="project" value="UniProtKB-EC"/>
</dbReference>
<evidence type="ECO:0000256" key="4">
    <source>
        <dbReference type="ARBA" id="ARBA00022964"/>
    </source>
</evidence>
<dbReference type="EMBL" id="CP093348">
    <property type="protein sequence ID" value="WOH03767.1"/>
    <property type="molecule type" value="Genomic_DNA"/>
</dbReference>
<feature type="domain" description="Fe2OG dioxygenase" evidence="11">
    <location>
        <begin position="200"/>
        <end position="302"/>
    </location>
</feature>
<evidence type="ECO:0000256" key="2">
    <source>
        <dbReference type="ARBA" id="ARBA00004972"/>
    </source>
</evidence>
<evidence type="ECO:0000256" key="7">
    <source>
        <dbReference type="ARBA" id="ARBA00037909"/>
    </source>
</evidence>
<organism evidence="12 13">
    <name type="scientific">Daucus carota subsp. sativus</name>
    <name type="common">Carrot</name>
    <dbReference type="NCBI Taxonomy" id="79200"/>
    <lineage>
        <taxon>Eukaryota</taxon>
        <taxon>Viridiplantae</taxon>
        <taxon>Streptophyta</taxon>
        <taxon>Embryophyta</taxon>
        <taxon>Tracheophyta</taxon>
        <taxon>Spermatophyta</taxon>
        <taxon>Magnoliopsida</taxon>
        <taxon>eudicotyledons</taxon>
        <taxon>Gunneridae</taxon>
        <taxon>Pentapetalae</taxon>
        <taxon>asterids</taxon>
        <taxon>campanulids</taxon>
        <taxon>Apiales</taxon>
        <taxon>Apiaceae</taxon>
        <taxon>Apioideae</taxon>
        <taxon>Scandiceae</taxon>
        <taxon>Daucinae</taxon>
        <taxon>Daucus</taxon>
        <taxon>Daucus sect. Daucus</taxon>
    </lineage>
</organism>
<dbReference type="Gene3D" id="2.60.120.330">
    <property type="entry name" value="B-lactam Antibiotic, Isopenicillin N Synthase, Chain"/>
    <property type="match status" value="1"/>
</dbReference>
<dbReference type="KEGG" id="dcr:108226780"/>
<sequence length="344" mass="38480">MSNLSEAYRDTPVHLHHIIPLDFHAVDSVPESHEWPHSDVLRPVIDEISIPLVDLKDPNAQKLIGHASEDWGIFQVTNHGVPLGVLMDVEFEARRLFSLPVKEKLKVLRSPEGATGYGAARISPFFSKFMWHEGFTIIGSSSVDHAKQLWPHDYESFTDVIDVYQKKMKELAHQILLLLLKSLEISEEDITSWAASTHDSNNGALQLNSYPCCPNPSRAIGLAPHTDSLLLTILSQTHDSSALQIFRDGVGWIAVAPVRDALVVNVGDLLHILSNGRFPSVYHQVIVSEKEHRISVAYFYGPRTDAQVAPLSRIEVPIYRSLSVKEFIGIKAKHLDKALSFVRI</sequence>
<evidence type="ECO:0000313" key="13">
    <source>
        <dbReference type="Proteomes" id="UP000077755"/>
    </source>
</evidence>
<keyword evidence="3 10" id="KW-0479">Metal-binding</keyword>
<protein>
    <recommendedName>
        <fullName evidence="9">gibberellin 3beta-dioxygenase</fullName>
        <ecNumber evidence="9">1.14.11.15</ecNumber>
    </recommendedName>
</protein>
<name>A0A164V3N9_DAUCS</name>
<comment type="cofactor">
    <cofactor evidence="1">
        <name>L-ascorbate</name>
        <dbReference type="ChEBI" id="CHEBI:38290"/>
    </cofactor>
</comment>
<evidence type="ECO:0000256" key="9">
    <source>
        <dbReference type="ARBA" id="ARBA00066695"/>
    </source>
</evidence>
<dbReference type="InterPro" id="IPR044861">
    <property type="entry name" value="IPNS-like_FE2OG_OXY"/>
</dbReference>
<keyword evidence="13" id="KW-1185">Reference proteome</keyword>
<keyword evidence="6 10" id="KW-0408">Iron</keyword>
<dbReference type="InterPro" id="IPR050231">
    <property type="entry name" value="Iron_ascorbate_oxido_reductase"/>
</dbReference>
<comment type="pathway">
    <text evidence="7">Plant hormone biosynthesis; gibberellin biosynthesis.</text>
</comment>
<dbReference type="SUPFAM" id="SSF51197">
    <property type="entry name" value="Clavaminate synthase-like"/>
    <property type="match status" value="1"/>
</dbReference>
<dbReference type="GO" id="GO:0009686">
    <property type="term" value="P:gibberellin biosynthetic process"/>
    <property type="evidence" value="ECO:0007669"/>
    <property type="project" value="UniProtKB-ARBA"/>
</dbReference>
<dbReference type="PROSITE" id="PS51471">
    <property type="entry name" value="FE2OG_OXY"/>
    <property type="match status" value="1"/>
</dbReference>
<gene>
    <name evidence="12" type="ORF">DCAR_0623167</name>
</gene>
<evidence type="ECO:0000256" key="3">
    <source>
        <dbReference type="ARBA" id="ARBA00022723"/>
    </source>
</evidence>
<dbReference type="InterPro" id="IPR027443">
    <property type="entry name" value="IPNS-like_sf"/>
</dbReference>
<evidence type="ECO:0000256" key="1">
    <source>
        <dbReference type="ARBA" id="ARBA00001961"/>
    </source>
</evidence>
<dbReference type="GO" id="GO:0046872">
    <property type="term" value="F:metal ion binding"/>
    <property type="evidence" value="ECO:0007669"/>
    <property type="project" value="UniProtKB-KW"/>
</dbReference>
<dbReference type="Proteomes" id="UP000077755">
    <property type="component" value="Chromosome 6"/>
</dbReference>
<evidence type="ECO:0000256" key="6">
    <source>
        <dbReference type="ARBA" id="ARBA00023004"/>
    </source>
</evidence>
<dbReference type="InterPro" id="IPR005123">
    <property type="entry name" value="Oxoglu/Fe-dep_dioxygenase_dom"/>
</dbReference>